<dbReference type="InterPro" id="IPR004358">
    <property type="entry name" value="Sig_transdc_His_kin-like_C"/>
</dbReference>
<keyword evidence="5 10" id="KW-0418">Kinase</keyword>
<keyword evidence="8" id="KW-1133">Transmembrane helix</keyword>
<evidence type="ECO:0000256" key="2">
    <source>
        <dbReference type="ARBA" id="ARBA00012438"/>
    </source>
</evidence>
<dbReference type="InterPro" id="IPR003594">
    <property type="entry name" value="HATPase_dom"/>
</dbReference>
<dbReference type="PRINTS" id="PR00344">
    <property type="entry name" value="BCTRLSENSOR"/>
</dbReference>
<evidence type="ECO:0000256" key="4">
    <source>
        <dbReference type="ARBA" id="ARBA00022741"/>
    </source>
</evidence>
<evidence type="ECO:0000256" key="1">
    <source>
        <dbReference type="ARBA" id="ARBA00000085"/>
    </source>
</evidence>
<keyword evidence="8" id="KW-0472">Membrane</keyword>
<organism evidence="10 11">
    <name type="scientific">Leptobacterium flavescens</name>
    <dbReference type="NCBI Taxonomy" id="472055"/>
    <lineage>
        <taxon>Bacteria</taxon>
        <taxon>Pseudomonadati</taxon>
        <taxon>Bacteroidota</taxon>
        <taxon>Flavobacteriia</taxon>
        <taxon>Flavobacteriales</taxon>
        <taxon>Flavobacteriaceae</taxon>
        <taxon>Leptobacterium</taxon>
    </lineage>
</organism>
<dbReference type="EMBL" id="JAABOO010000001">
    <property type="protein sequence ID" value="NER13038.1"/>
    <property type="molecule type" value="Genomic_DNA"/>
</dbReference>
<accession>A0A6P0UME1</accession>
<dbReference type="PROSITE" id="PS50109">
    <property type="entry name" value="HIS_KIN"/>
    <property type="match status" value="1"/>
</dbReference>
<sequence>MASRHFYFQLIFRVIGISLTTFFIAYTLLDSLFYHAGVLIFFLVLQVVWLIKFLNHTNRKIAHFFEFIRNEDYSLRFSEDVDLPSLQHLHKNLNKANTLIRDMQIQSKTQEKYYQEILKRADIGILTINKKGHVLYANPTSRTLLNSRQLNHIRQLEKVDTRLFQLFSDLKPFERKVFQLTNERETISLALKSTEIVSGTEALTLITVQDINSELDEKETDSWIKLIRVLTHEIMNTVAPITSISESILNYYKSDDSLLKPEQIDENHIRNTVKGLEVIKEQGGDLMSFVQSYRSFLNVPVPDKKIIKLQELTEKVKVLLSREIEVHSVSFDLVANEDDLEVFADEKQITQVLINLAKNAVQSFDGQEDRKVQLIYGIDQDKKKYIEVRDNGPGIPEDIIDQIFVPFFTTKDTGTGIGLSLSKQIMQLHGGTLKVRSALNEGTSFLMVF</sequence>
<dbReference type="AlphaFoldDB" id="A0A6P0UME1"/>
<dbReference type="PANTHER" id="PTHR43065:SF46">
    <property type="entry name" value="C4-DICARBOXYLATE TRANSPORT SENSOR PROTEIN DCTB"/>
    <property type="match status" value="1"/>
</dbReference>
<reference evidence="10 11" key="1">
    <citation type="submission" date="2020-01" db="EMBL/GenBank/DDBJ databases">
        <title>Leptobacterium flavescens.</title>
        <authorList>
            <person name="Wang G."/>
        </authorList>
    </citation>
    <scope>NUCLEOTIDE SEQUENCE [LARGE SCALE GENOMIC DNA]</scope>
    <source>
        <strain evidence="10 11">KCTC 22160</strain>
    </source>
</reference>
<dbReference type="PANTHER" id="PTHR43065">
    <property type="entry name" value="SENSOR HISTIDINE KINASE"/>
    <property type="match status" value="1"/>
</dbReference>
<dbReference type="GO" id="GO:0000160">
    <property type="term" value="P:phosphorelay signal transduction system"/>
    <property type="evidence" value="ECO:0007669"/>
    <property type="project" value="UniProtKB-KW"/>
</dbReference>
<evidence type="ECO:0000259" key="9">
    <source>
        <dbReference type="PROSITE" id="PS50109"/>
    </source>
</evidence>
<evidence type="ECO:0000256" key="7">
    <source>
        <dbReference type="ARBA" id="ARBA00023012"/>
    </source>
</evidence>
<dbReference type="Gene3D" id="3.30.565.10">
    <property type="entry name" value="Histidine kinase-like ATPase, C-terminal domain"/>
    <property type="match status" value="1"/>
</dbReference>
<keyword evidence="11" id="KW-1185">Reference proteome</keyword>
<dbReference type="GO" id="GO:0004673">
    <property type="term" value="F:protein histidine kinase activity"/>
    <property type="evidence" value="ECO:0007669"/>
    <property type="project" value="UniProtKB-EC"/>
</dbReference>
<dbReference type="SUPFAM" id="SSF55874">
    <property type="entry name" value="ATPase domain of HSP90 chaperone/DNA topoisomerase II/histidine kinase"/>
    <property type="match status" value="1"/>
</dbReference>
<keyword evidence="4" id="KW-0547">Nucleotide-binding</keyword>
<keyword evidence="7" id="KW-0902">Two-component regulatory system</keyword>
<evidence type="ECO:0000313" key="11">
    <source>
        <dbReference type="Proteomes" id="UP000468581"/>
    </source>
</evidence>
<dbReference type="InterPro" id="IPR036890">
    <property type="entry name" value="HATPase_C_sf"/>
</dbReference>
<evidence type="ECO:0000256" key="5">
    <source>
        <dbReference type="ARBA" id="ARBA00022777"/>
    </source>
</evidence>
<dbReference type="Pfam" id="PF02518">
    <property type="entry name" value="HATPase_c"/>
    <property type="match status" value="1"/>
</dbReference>
<evidence type="ECO:0000313" key="10">
    <source>
        <dbReference type="EMBL" id="NER13038.1"/>
    </source>
</evidence>
<proteinExistence type="predicted"/>
<dbReference type="RefSeq" id="WP_163606041.1">
    <property type="nucleotide sequence ID" value="NZ_JAABOO010000001.1"/>
</dbReference>
<protein>
    <recommendedName>
        <fullName evidence="2">histidine kinase</fullName>
        <ecNumber evidence="2">2.7.13.3</ecNumber>
    </recommendedName>
</protein>
<evidence type="ECO:0000256" key="3">
    <source>
        <dbReference type="ARBA" id="ARBA00022679"/>
    </source>
</evidence>
<dbReference type="EC" id="2.7.13.3" evidence="2"/>
<feature type="transmembrane region" description="Helical" evidence="8">
    <location>
        <begin position="7"/>
        <end position="26"/>
    </location>
</feature>
<dbReference type="GO" id="GO:0005524">
    <property type="term" value="F:ATP binding"/>
    <property type="evidence" value="ECO:0007669"/>
    <property type="project" value="UniProtKB-KW"/>
</dbReference>
<feature type="domain" description="Histidine kinase" evidence="9">
    <location>
        <begin position="229"/>
        <end position="449"/>
    </location>
</feature>
<gene>
    <name evidence="10" type="ORF">GWK08_06280</name>
</gene>
<keyword evidence="3" id="KW-0808">Transferase</keyword>
<comment type="catalytic activity">
    <reaction evidence="1">
        <text>ATP + protein L-histidine = ADP + protein N-phospho-L-histidine.</text>
        <dbReference type="EC" id="2.7.13.3"/>
    </reaction>
</comment>
<comment type="caution">
    <text evidence="10">The sequence shown here is derived from an EMBL/GenBank/DDBJ whole genome shotgun (WGS) entry which is preliminary data.</text>
</comment>
<dbReference type="Proteomes" id="UP000468581">
    <property type="component" value="Unassembled WGS sequence"/>
</dbReference>
<evidence type="ECO:0000256" key="8">
    <source>
        <dbReference type="SAM" id="Phobius"/>
    </source>
</evidence>
<dbReference type="InterPro" id="IPR005467">
    <property type="entry name" value="His_kinase_dom"/>
</dbReference>
<evidence type="ECO:0000256" key="6">
    <source>
        <dbReference type="ARBA" id="ARBA00022840"/>
    </source>
</evidence>
<name>A0A6P0UME1_9FLAO</name>
<keyword evidence="8" id="KW-0812">Transmembrane</keyword>
<keyword evidence="6" id="KW-0067">ATP-binding</keyword>
<feature type="transmembrane region" description="Helical" evidence="8">
    <location>
        <begin position="32"/>
        <end position="51"/>
    </location>
</feature>
<dbReference type="SMART" id="SM00387">
    <property type="entry name" value="HATPase_c"/>
    <property type="match status" value="1"/>
</dbReference>